<evidence type="ECO:0000256" key="2">
    <source>
        <dbReference type="SAM" id="MobiDB-lite"/>
    </source>
</evidence>
<dbReference type="Pfam" id="PF10145">
    <property type="entry name" value="PhageMin_Tail"/>
    <property type="match status" value="1"/>
</dbReference>
<feature type="region of interest" description="Disordered" evidence="2">
    <location>
        <begin position="367"/>
        <end position="386"/>
    </location>
</feature>
<name>A0A6J5LPM9_9CAUD</name>
<proteinExistence type="predicted"/>
<dbReference type="EMBL" id="LR796317">
    <property type="protein sequence ID" value="CAB4136554.1"/>
    <property type="molecule type" value="Genomic_DNA"/>
</dbReference>
<dbReference type="InterPro" id="IPR010090">
    <property type="entry name" value="Phage_tape_meas"/>
</dbReference>
<protein>
    <submittedName>
        <fullName evidence="6">Bacteriophage lambda, GpH, tail tape measure, C-terminal</fullName>
    </submittedName>
</protein>
<gene>
    <name evidence="6" type="ORF">UFOVP306_27</name>
</gene>
<evidence type="ECO:0000313" key="6">
    <source>
        <dbReference type="EMBL" id="CAB4136554.1"/>
    </source>
</evidence>
<keyword evidence="3" id="KW-0812">Transmembrane</keyword>
<feature type="transmembrane region" description="Helical" evidence="3">
    <location>
        <begin position="250"/>
        <end position="274"/>
    </location>
</feature>
<feature type="domain" description="Phage tail tape measure protein" evidence="5">
    <location>
        <begin position="74"/>
        <end position="174"/>
    </location>
</feature>
<keyword evidence="3" id="KW-0472">Membrane</keyword>
<evidence type="ECO:0000256" key="3">
    <source>
        <dbReference type="SAM" id="Phobius"/>
    </source>
</evidence>
<feature type="compositionally biased region" description="Basic and acidic residues" evidence="2">
    <location>
        <begin position="367"/>
        <end position="376"/>
    </location>
</feature>
<dbReference type="GO" id="GO:0098003">
    <property type="term" value="P:viral tail assembly"/>
    <property type="evidence" value="ECO:0007669"/>
    <property type="project" value="UniProtKB-KW"/>
</dbReference>
<accession>A0A6J5LPM9</accession>
<reference evidence="6" key="1">
    <citation type="submission" date="2020-04" db="EMBL/GenBank/DDBJ databases">
        <authorList>
            <person name="Chiriac C."/>
            <person name="Salcher M."/>
            <person name="Ghai R."/>
            <person name="Kavagutti S V."/>
        </authorList>
    </citation>
    <scope>NUCLEOTIDE SEQUENCE</scope>
</reference>
<sequence length="802" mass="85587">MAQIGSLSVKLGLVTVEWDKATDNAKRSAKELQTQFNALGDKVKSLSDKFKDFTGIGAALGFGALYHEAVALTDEISDLSKSFGLSTGEVLAFGDALQQSGGKAENADKALNTLFGKIADAKTGNDEAIAQFQKLGISFDDMKKASPYEMLQKVASGFSNISDQFEKTKAIKDFYGKAGIGLDVQNLADILKDGSKEFDKYDASIQSVGQVSDALKKNLTNLTLAFADLIAPFSQSHVFKIEQFSAALKGIAAASVVLGIGALAASFANLASAIMAANVAGGLFNITAGGATPLGLIFKALSAAAAIGTFLYITQGEAKPVAGESPRWKEMGEQPFPKPSEVQAAINAGGRSETPAFKFSADEAKLASNQAHKETPPKGAVEESVSNEVKAKRASIELTKQLIELDKQRNAVALNLSLTELQKKERSIDLEAQKKTAQINAQEKQQLATGGDKMSKEMKAEISNEAAAKRAQVNQEKTDALATARQADVLRRQKESLDAQEASRQELGQMQNELDTFVNTQGKSVVAFYDQAEEADRIAKLANERTAYENSLLMLSDKQRQNLMDEYDLEKTILDIRRQAKDLNIDVEGDAFAKFTANMRATGKATIALKRQQQDAQSTFEYGWQNAFNSYIDNATNAAKVGADSFNAVFGSMGNALDQFVETGKISFAGLAKSIILDLIKIQLRAAAMSFFSNLFGMPNFSGSASIPLQAGGGYAEGGEPPVGIPSLVGEAGPELFIPKTAGTIIPNNQLGNMGATTNNTVYNINAIDTKSFEERILGSSRAVWAANAYGAKSVAVGRGRT</sequence>
<evidence type="ECO:0000256" key="1">
    <source>
        <dbReference type="ARBA" id="ARBA00022465"/>
    </source>
</evidence>
<evidence type="ECO:0000259" key="5">
    <source>
        <dbReference type="Pfam" id="PF10145"/>
    </source>
</evidence>
<keyword evidence="3" id="KW-1133">Transmembrane helix</keyword>
<organism evidence="6">
    <name type="scientific">uncultured Caudovirales phage</name>
    <dbReference type="NCBI Taxonomy" id="2100421"/>
    <lineage>
        <taxon>Viruses</taxon>
        <taxon>Duplodnaviria</taxon>
        <taxon>Heunggongvirae</taxon>
        <taxon>Uroviricota</taxon>
        <taxon>Caudoviricetes</taxon>
        <taxon>Peduoviridae</taxon>
        <taxon>Maltschvirus</taxon>
        <taxon>Maltschvirus maltsch</taxon>
    </lineage>
</organism>
<evidence type="ECO:0000259" key="4">
    <source>
        <dbReference type="Pfam" id="PF09718"/>
    </source>
</evidence>
<keyword evidence="1" id="KW-1245">Viral tail assembly</keyword>
<keyword evidence="1" id="KW-1188">Viral release from host cell</keyword>
<feature type="domain" description="Bacteriophage tail tape measure C-terminal" evidence="4">
    <location>
        <begin position="620"/>
        <end position="692"/>
    </location>
</feature>
<dbReference type="Pfam" id="PF09718">
    <property type="entry name" value="Tape_meas_lam_C"/>
    <property type="match status" value="1"/>
</dbReference>
<dbReference type="InterPro" id="IPR006431">
    <property type="entry name" value="Phage_tape_meas_C"/>
</dbReference>